<dbReference type="AlphaFoldDB" id="A0A919Q3A9"/>
<keyword evidence="5" id="KW-1185">Reference proteome</keyword>
<proteinExistence type="predicted"/>
<dbReference type="Pfam" id="PF10531">
    <property type="entry name" value="SLBB"/>
    <property type="match status" value="1"/>
</dbReference>
<organism evidence="4 5">
    <name type="scientific">Demequina activiva</name>
    <dbReference type="NCBI Taxonomy" id="1582364"/>
    <lineage>
        <taxon>Bacteria</taxon>
        <taxon>Bacillati</taxon>
        <taxon>Actinomycetota</taxon>
        <taxon>Actinomycetes</taxon>
        <taxon>Micrococcales</taxon>
        <taxon>Demequinaceae</taxon>
        <taxon>Demequina</taxon>
    </lineage>
</organism>
<comment type="caution">
    <text evidence="4">The sequence shown here is derived from an EMBL/GenBank/DDBJ whole genome shotgun (WGS) entry which is preliminary data.</text>
</comment>
<sequence>MSTFPPQRLPDDDALDRARDAQREPPQPDLLRQWRESAARAAGRAYEAAYGREIPETSATVRWTLSPRVAATVAVVLVAVGAVAWWLAGPGRGAPVGLDAPSASDPVTADPGHQLNVTSEGTETVPPAVIVHVSGAVAEPGLVEVPGGSRVADVIASAGGLLAAADQAGVNLAREAVDGEHVHVPTAGEQADATGPLSVNAASAAQLEELPGVGPVIAERIVADRDAHGPFTSLDDLQRVSGVGPALVAQWEGLAQV</sequence>
<dbReference type="PANTHER" id="PTHR21180">
    <property type="entry name" value="ENDONUCLEASE/EXONUCLEASE/PHOSPHATASE FAMILY DOMAIN-CONTAINING PROTEIN 1"/>
    <property type="match status" value="1"/>
</dbReference>
<dbReference type="Pfam" id="PF12836">
    <property type="entry name" value="HHH_3"/>
    <property type="match status" value="1"/>
</dbReference>
<dbReference type="EMBL" id="BONR01000006">
    <property type="protein sequence ID" value="GIG55470.1"/>
    <property type="molecule type" value="Genomic_DNA"/>
</dbReference>
<dbReference type="GO" id="GO:0015628">
    <property type="term" value="P:protein secretion by the type II secretion system"/>
    <property type="evidence" value="ECO:0007669"/>
    <property type="project" value="TreeGrafter"/>
</dbReference>
<dbReference type="SUPFAM" id="SSF47781">
    <property type="entry name" value="RuvA domain 2-like"/>
    <property type="match status" value="1"/>
</dbReference>
<keyword evidence="2" id="KW-1133">Transmembrane helix</keyword>
<keyword evidence="2" id="KW-0472">Membrane</keyword>
<evidence type="ECO:0000256" key="2">
    <source>
        <dbReference type="SAM" id="Phobius"/>
    </source>
</evidence>
<dbReference type="Proteomes" id="UP000652354">
    <property type="component" value="Unassembled WGS sequence"/>
</dbReference>
<evidence type="ECO:0000259" key="3">
    <source>
        <dbReference type="Pfam" id="PF10531"/>
    </source>
</evidence>
<dbReference type="InterPro" id="IPR051675">
    <property type="entry name" value="Endo/Exo/Phosphatase_dom_1"/>
</dbReference>
<dbReference type="InterPro" id="IPR019554">
    <property type="entry name" value="Soluble_ligand-bd"/>
</dbReference>
<dbReference type="RefSeq" id="WP_239066634.1">
    <property type="nucleotide sequence ID" value="NZ_BONR01000006.1"/>
</dbReference>
<dbReference type="Gene3D" id="3.10.560.10">
    <property type="entry name" value="Outer membrane lipoprotein wza domain like"/>
    <property type="match status" value="1"/>
</dbReference>
<dbReference type="SUPFAM" id="SSF142984">
    <property type="entry name" value="Nqo1 middle domain-like"/>
    <property type="match status" value="1"/>
</dbReference>
<keyword evidence="2" id="KW-0812">Transmembrane</keyword>
<feature type="domain" description="Soluble ligand binding" evidence="3">
    <location>
        <begin position="130"/>
        <end position="182"/>
    </location>
</feature>
<feature type="transmembrane region" description="Helical" evidence="2">
    <location>
        <begin position="69"/>
        <end position="88"/>
    </location>
</feature>
<evidence type="ECO:0000313" key="4">
    <source>
        <dbReference type="EMBL" id="GIG55470.1"/>
    </source>
</evidence>
<feature type="region of interest" description="Disordered" evidence="1">
    <location>
        <begin position="1"/>
        <end position="33"/>
    </location>
</feature>
<gene>
    <name evidence="4" type="ORF">Dac01nite_22220</name>
</gene>
<dbReference type="GO" id="GO:0015627">
    <property type="term" value="C:type II protein secretion system complex"/>
    <property type="evidence" value="ECO:0007669"/>
    <property type="project" value="TreeGrafter"/>
</dbReference>
<protein>
    <recommendedName>
        <fullName evidence="3">Soluble ligand binding domain-containing protein</fullName>
    </recommendedName>
</protein>
<dbReference type="Gene3D" id="1.10.150.310">
    <property type="entry name" value="Tex RuvX-like domain-like"/>
    <property type="match status" value="1"/>
</dbReference>
<reference evidence="4" key="1">
    <citation type="submission" date="2021-01" db="EMBL/GenBank/DDBJ databases">
        <title>Whole genome shotgun sequence of Demequina activiva NBRC 110675.</title>
        <authorList>
            <person name="Komaki H."/>
            <person name="Tamura T."/>
        </authorList>
    </citation>
    <scope>NUCLEOTIDE SEQUENCE</scope>
    <source>
        <strain evidence="4">NBRC 110675</strain>
    </source>
</reference>
<accession>A0A919Q3A9</accession>
<name>A0A919Q3A9_9MICO</name>
<evidence type="ECO:0000313" key="5">
    <source>
        <dbReference type="Proteomes" id="UP000652354"/>
    </source>
</evidence>
<dbReference type="InterPro" id="IPR010994">
    <property type="entry name" value="RuvA_2-like"/>
</dbReference>
<dbReference type="PANTHER" id="PTHR21180:SF32">
    <property type="entry name" value="ENDONUCLEASE_EXONUCLEASE_PHOSPHATASE FAMILY DOMAIN-CONTAINING PROTEIN 1"/>
    <property type="match status" value="1"/>
</dbReference>
<evidence type="ECO:0000256" key="1">
    <source>
        <dbReference type="SAM" id="MobiDB-lite"/>
    </source>
</evidence>
<feature type="compositionally biased region" description="Basic and acidic residues" evidence="1">
    <location>
        <begin position="9"/>
        <end position="23"/>
    </location>
</feature>